<gene>
    <name evidence="2" type="ORF">ACFO6W_09850</name>
</gene>
<keyword evidence="1" id="KW-0812">Transmembrane</keyword>
<name>A0ABV9KVL3_9BACT</name>
<keyword evidence="3" id="KW-1185">Reference proteome</keyword>
<reference evidence="3" key="1">
    <citation type="journal article" date="2019" name="Int. J. Syst. Evol. Microbiol.">
        <title>The Global Catalogue of Microorganisms (GCM) 10K type strain sequencing project: providing services to taxonomists for standard genome sequencing and annotation.</title>
        <authorList>
            <consortium name="The Broad Institute Genomics Platform"/>
            <consortium name="The Broad Institute Genome Sequencing Center for Infectious Disease"/>
            <person name="Wu L."/>
            <person name="Ma J."/>
        </authorList>
    </citation>
    <scope>NUCLEOTIDE SEQUENCE [LARGE SCALE GENOMIC DNA]</scope>
    <source>
        <strain evidence="3">CCUG 66188</strain>
    </source>
</reference>
<evidence type="ECO:0008006" key="4">
    <source>
        <dbReference type="Google" id="ProtNLM"/>
    </source>
</evidence>
<dbReference type="RefSeq" id="WP_379995836.1">
    <property type="nucleotide sequence ID" value="NZ_JBHSGN010000064.1"/>
</dbReference>
<evidence type="ECO:0000256" key="1">
    <source>
        <dbReference type="SAM" id="Phobius"/>
    </source>
</evidence>
<sequence>MRMIYSKRFPPKDFGAINLLGLIIVREDYGSLSEAEKNHERIHTRQMLEMLIFLFYLCYILEWLIRLIQYKNRLRAYENISFEREAYSQMYDLSYLKRRKLFAFRSYYKKKE</sequence>
<evidence type="ECO:0000313" key="3">
    <source>
        <dbReference type="Proteomes" id="UP001596023"/>
    </source>
</evidence>
<organism evidence="2 3">
    <name type="scientific">Dysgonomonas termitidis</name>
    <dbReference type="NCBI Taxonomy" id="1516126"/>
    <lineage>
        <taxon>Bacteria</taxon>
        <taxon>Pseudomonadati</taxon>
        <taxon>Bacteroidota</taxon>
        <taxon>Bacteroidia</taxon>
        <taxon>Bacteroidales</taxon>
        <taxon>Dysgonomonadaceae</taxon>
        <taxon>Dysgonomonas</taxon>
    </lineage>
</organism>
<keyword evidence="1" id="KW-0472">Membrane</keyword>
<proteinExistence type="predicted"/>
<comment type="caution">
    <text evidence="2">The sequence shown here is derived from an EMBL/GenBank/DDBJ whole genome shotgun (WGS) entry which is preliminary data.</text>
</comment>
<dbReference type="EMBL" id="JBHSGN010000064">
    <property type="protein sequence ID" value="MFC4673997.1"/>
    <property type="molecule type" value="Genomic_DNA"/>
</dbReference>
<dbReference type="Proteomes" id="UP001596023">
    <property type="component" value="Unassembled WGS sequence"/>
</dbReference>
<keyword evidence="1" id="KW-1133">Transmembrane helix</keyword>
<feature type="transmembrane region" description="Helical" evidence="1">
    <location>
        <begin position="47"/>
        <end position="65"/>
    </location>
</feature>
<accession>A0ABV9KVL3</accession>
<evidence type="ECO:0000313" key="2">
    <source>
        <dbReference type="EMBL" id="MFC4673997.1"/>
    </source>
</evidence>
<protein>
    <recommendedName>
        <fullName evidence="4">DUF4157 domain-containing protein</fullName>
    </recommendedName>
</protein>